<dbReference type="Gene3D" id="2.40.50.1020">
    <property type="entry name" value="LytTr DNA-binding domain"/>
    <property type="match status" value="1"/>
</dbReference>
<dbReference type="SMART" id="SM00850">
    <property type="entry name" value="LytTR"/>
    <property type="match status" value="1"/>
</dbReference>
<feature type="domain" description="HTH LytTR-type" evidence="3">
    <location>
        <begin position="159"/>
        <end position="266"/>
    </location>
</feature>
<dbReference type="PANTHER" id="PTHR37299:SF1">
    <property type="entry name" value="STAGE 0 SPORULATION PROTEIN A HOMOLOG"/>
    <property type="match status" value="1"/>
</dbReference>
<dbReference type="InterPro" id="IPR011006">
    <property type="entry name" value="CheY-like_superfamily"/>
</dbReference>
<comment type="caution">
    <text evidence="4">The sequence shown here is derived from an EMBL/GenBank/DDBJ whole genome shotgun (WGS) entry which is preliminary data.</text>
</comment>
<organism evidence="4 5">
    <name type="scientific">Rhabdobacter roseus</name>
    <dbReference type="NCBI Taxonomy" id="1655419"/>
    <lineage>
        <taxon>Bacteria</taxon>
        <taxon>Pseudomonadati</taxon>
        <taxon>Bacteroidota</taxon>
        <taxon>Cytophagia</taxon>
        <taxon>Cytophagales</taxon>
        <taxon>Cytophagaceae</taxon>
        <taxon>Rhabdobacter</taxon>
    </lineage>
</organism>
<dbReference type="Proteomes" id="UP000557307">
    <property type="component" value="Unassembled WGS sequence"/>
</dbReference>
<dbReference type="GO" id="GO:0003677">
    <property type="term" value="F:DNA binding"/>
    <property type="evidence" value="ECO:0007669"/>
    <property type="project" value="UniProtKB-KW"/>
</dbReference>
<dbReference type="PROSITE" id="PS50110">
    <property type="entry name" value="RESPONSE_REGULATORY"/>
    <property type="match status" value="1"/>
</dbReference>
<dbReference type="SUPFAM" id="SSF52172">
    <property type="entry name" value="CheY-like"/>
    <property type="match status" value="1"/>
</dbReference>
<proteinExistence type="predicted"/>
<feature type="modified residue" description="4-aspartylphosphate" evidence="1">
    <location>
        <position position="60"/>
    </location>
</feature>
<keyword evidence="4" id="KW-0238">DNA-binding</keyword>
<dbReference type="AlphaFoldDB" id="A0A840TG58"/>
<keyword evidence="1" id="KW-0597">Phosphoprotein</keyword>
<dbReference type="GO" id="GO:0000156">
    <property type="term" value="F:phosphorelay response regulator activity"/>
    <property type="evidence" value="ECO:0007669"/>
    <property type="project" value="InterPro"/>
</dbReference>
<dbReference type="Pfam" id="PF00072">
    <property type="entry name" value="Response_reg"/>
    <property type="match status" value="1"/>
</dbReference>
<name>A0A840TG58_9BACT</name>
<dbReference type="PANTHER" id="PTHR37299">
    <property type="entry name" value="TRANSCRIPTIONAL REGULATOR-RELATED"/>
    <property type="match status" value="1"/>
</dbReference>
<evidence type="ECO:0000256" key="1">
    <source>
        <dbReference type="PROSITE-ProRule" id="PRU00169"/>
    </source>
</evidence>
<accession>A0A840TG58</accession>
<dbReference type="RefSeq" id="WP_184170654.1">
    <property type="nucleotide sequence ID" value="NZ_JACHGF010000001.1"/>
</dbReference>
<protein>
    <submittedName>
        <fullName evidence="4">DNA-binding LytR/AlgR family response regulator</fullName>
    </submittedName>
</protein>
<dbReference type="PROSITE" id="PS50930">
    <property type="entry name" value="HTH_LYTTR"/>
    <property type="match status" value="1"/>
</dbReference>
<dbReference type="InterPro" id="IPR001789">
    <property type="entry name" value="Sig_transdc_resp-reg_receiver"/>
</dbReference>
<dbReference type="EMBL" id="JACHGF010000001">
    <property type="protein sequence ID" value="MBB5282464.1"/>
    <property type="molecule type" value="Genomic_DNA"/>
</dbReference>
<evidence type="ECO:0000259" key="3">
    <source>
        <dbReference type="PROSITE" id="PS50930"/>
    </source>
</evidence>
<reference evidence="4 5" key="1">
    <citation type="submission" date="2020-08" db="EMBL/GenBank/DDBJ databases">
        <title>Genomic Encyclopedia of Type Strains, Phase IV (KMG-IV): sequencing the most valuable type-strain genomes for metagenomic binning, comparative biology and taxonomic classification.</title>
        <authorList>
            <person name="Goeker M."/>
        </authorList>
    </citation>
    <scope>NUCLEOTIDE SEQUENCE [LARGE SCALE GENOMIC DNA]</scope>
    <source>
        <strain evidence="4 5">DSM 105074</strain>
    </source>
</reference>
<dbReference type="SMART" id="SM00448">
    <property type="entry name" value="REC"/>
    <property type="match status" value="1"/>
</dbReference>
<evidence type="ECO:0000259" key="2">
    <source>
        <dbReference type="PROSITE" id="PS50110"/>
    </source>
</evidence>
<dbReference type="Pfam" id="PF04397">
    <property type="entry name" value="LytTR"/>
    <property type="match status" value="1"/>
</dbReference>
<sequence>MNVLIVEDEELAVRKLTKLLHEIEPSLVVLGSMASIDETVLWLQTNRASSQPEPDLIFMDIELADGQSFEIFERVDVFSTVVFTTSYDEYALQAFKVSSIDYLLKPVQREDLQRSLKKFHDLTTRHQAEPSASTLPVNLENVLRAWQNQQQPKTYRKRFLVRQGQRLLSVEVSEIAYFFTDERFSFFRSYSGQKFLVDYTLDELADALDPELFFRVSRSLIVTHQAVEQMQPYFGNRLALTLRPPLDKEALVSREKVSDFKKWMGK</sequence>
<feature type="domain" description="Response regulatory" evidence="2">
    <location>
        <begin position="2"/>
        <end position="120"/>
    </location>
</feature>
<evidence type="ECO:0000313" key="5">
    <source>
        <dbReference type="Proteomes" id="UP000557307"/>
    </source>
</evidence>
<gene>
    <name evidence="4" type="ORF">HNQ92_000585</name>
</gene>
<keyword evidence="5" id="KW-1185">Reference proteome</keyword>
<dbReference type="InterPro" id="IPR007492">
    <property type="entry name" value="LytTR_DNA-bd_dom"/>
</dbReference>
<dbReference type="InterPro" id="IPR046947">
    <property type="entry name" value="LytR-like"/>
</dbReference>
<evidence type="ECO:0000313" key="4">
    <source>
        <dbReference type="EMBL" id="MBB5282464.1"/>
    </source>
</evidence>
<dbReference type="Gene3D" id="3.40.50.2300">
    <property type="match status" value="1"/>
</dbReference>